<sequence length="45" mass="4953">EAMKMQNILRASRASKVKKVNVKPGDAVAAEEVIVELEDVNQKNT</sequence>
<keyword evidence="3" id="KW-1185">Reference proteome</keyword>
<dbReference type="EMBL" id="CAJVPZ010013412">
    <property type="protein sequence ID" value="CAG8648610.1"/>
    <property type="molecule type" value="Genomic_DNA"/>
</dbReference>
<dbReference type="InterPro" id="IPR011053">
    <property type="entry name" value="Single_hybrid_motif"/>
</dbReference>
<evidence type="ECO:0000313" key="2">
    <source>
        <dbReference type="EMBL" id="CAG8648610.1"/>
    </source>
</evidence>
<evidence type="ECO:0000259" key="1">
    <source>
        <dbReference type="Pfam" id="PF00364"/>
    </source>
</evidence>
<comment type="caution">
    <text evidence="2">The sequence shown here is derived from an EMBL/GenBank/DDBJ whole genome shotgun (WGS) entry which is preliminary data.</text>
</comment>
<dbReference type="Proteomes" id="UP000789396">
    <property type="component" value="Unassembled WGS sequence"/>
</dbReference>
<proteinExistence type="predicted"/>
<reference evidence="2" key="1">
    <citation type="submission" date="2021-06" db="EMBL/GenBank/DDBJ databases">
        <authorList>
            <person name="Kallberg Y."/>
            <person name="Tangrot J."/>
            <person name="Rosling A."/>
        </authorList>
    </citation>
    <scope>NUCLEOTIDE SEQUENCE</scope>
    <source>
        <strain evidence="2">IN212</strain>
    </source>
</reference>
<dbReference type="Gene3D" id="2.40.50.100">
    <property type="match status" value="1"/>
</dbReference>
<feature type="domain" description="Lipoyl-binding" evidence="1">
    <location>
        <begin position="1"/>
        <end position="37"/>
    </location>
</feature>
<protein>
    <submittedName>
        <fullName evidence="2">14650_t:CDS:1</fullName>
    </submittedName>
</protein>
<accession>A0A9N9DUK8</accession>
<name>A0A9N9DUK8_9GLOM</name>
<dbReference type="Pfam" id="PF00364">
    <property type="entry name" value="Biotin_lipoyl"/>
    <property type="match status" value="1"/>
</dbReference>
<feature type="non-terminal residue" evidence="2">
    <location>
        <position position="1"/>
    </location>
</feature>
<organism evidence="2 3">
    <name type="scientific">Racocetra fulgida</name>
    <dbReference type="NCBI Taxonomy" id="60492"/>
    <lineage>
        <taxon>Eukaryota</taxon>
        <taxon>Fungi</taxon>
        <taxon>Fungi incertae sedis</taxon>
        <taxon>Mucoromycota</taxon>
        <taxon>Glomeromycotina</taxon>
        <taxon>Glomeromycetes</taxon>
        <taxon>Diversisporales</taxon>
        <taxon>Gigasporaceae</taxon>
        <taxon>Racocetra</taxon>
    </lineage>
</organism>
<evidence type="ECO:0000313" key="3">
    <source>
        <dbReference type="Proteomes" id="UP000789396"/>
    </source>
</evidence>
<dbReference type="AlphaFoldDB" id="A0A9N9DUK8"/>
<gene>
    <name evidence="2" type="ORF">RFULGI_LOCUS8358</name>
</gene>
<dbReference type="SUPFAM" id="SSF51230">
    <property type="entry name" value="Single hybrid motif"/>
    <property type="match status" value="1"/>
</dbReference>
<dbReference type="InterPro" id="IPR000089">
    <property type="entry name" value="Biotin_lipoyl"/>
</dbReference>